<evidence type="ECO:0000256" key="3">
    <source>
        <dbReference type="ARBA" id="ARBA00022960"/>
    </source>
</evidence>
<evidence type="ECO:0000256" key="6">
    <source>
        <dbReference type="HAMAP-Rule" id="MF_00867"/>
    </source>
</evidence>
<dbReference type="SMART" id="SM00393">
    <property type="entry name" value="R3H"/>
    <property type="match status" value="1"/>
</dbReference>
<comment type="caution">
    <text evidence="8">The sequence shown here is derived from an EMBL/GenBank/DDBJ whole genome shotgun (WGS) entry which is preliminary data.</text>
</comment>
<dbReference type="Gene3D" id="3.30.30.80">
    <property type="entry name" value="probable RNA-binding protein from clostridium symbiosum atcc 14940"/>
    <property type="match status" value="1"/>
</dbReference>
<comment type="caution">
    <text evidence="6">Lacks conserved residue(s) required for the propagation of feature annotation.</text>
</comment>
<evidence type="ECO:0000256" key="4">
    <source>
        <dbReference type="ARBA" id="ARBA00023186"/>
    </source>
</evidence>
<keyword evidence="1 6" id="KW-0963">Cytoplasm</keyword>
<dbReference type="CDD" id="cd02644">
    <property type="entry name" value="R3H_jag"/>
    <property type="match status" value="1"/>
</dbReference>
<dbReference type="EMBL" id="JBHSTQ010000004">
    <property type="protein sequence ID" value="MFC6385978.1"/>
    <property type="molecule type" value="Genomic_DNA"/>
</dbReference>
<comment type="domain">
    <text evidence="6">Has an N-terminal Jag-N domain and 2 RNA-binding domains (KH and R3H).</text>
</comment>
<comment type="function">
    <text evidence="6">A probable RNA chaperone. Forms a complex with KhpA which binds to cellular RNA and controls its expression. Plays a role in peptidoglycan (PG) homeostasis and cell length regulation.</text>
</comment>
<dbReference type="Pfam" id="PF14804">
    <property type="entry name" value="Jag_N"/>
    <property type="match status" value="1"/>
</dbReference>
<organism evidence="8 9">
    <name type="scientific">Sporolactobacillus kofuensis</name>
    <dbReference type="NCBI Taxonomy" id="269672"/>
    <lineage>
        <taxon>Bacteria</taxon>
        <taxon>Bacillati</taxon>
        <taxon>Bacillota</taxon>
        <taxon>Bacilli</taxon>
        <taxon>Bacillales</taxon>
        <taxon>Sporolactobacillaceae</taxon>
        <taxon>Sporolactobacillus</taxon>
    </lineage>
</organism>
<name>A0ABW1WCL0_9BACL</name>
<proteinExistence type="inferred from homology"/>
<dbReference type="Gene3D" id="3.30.300.20">
    <property type="match status" value="1"/>
</dbReference>
<dbReference type="PANTHER" id="PTHR35800">
    <property type="entry name" value="PROTEIN JAG"/>
    <property type="match status" value="1"/>
</dbReference>
<feature type="domain" description="R3H" evidence="7">
    <location>
        <begin position="140"/>
        <end position="206"/>
    </location>
</feature>
<dbReference type="Pfam" id="PF13083">
    <property type="entry name" value="KH_KhpA-B"/>
    <property type="match status" value="1"/>
</dbReference>
<comment type="subcellular location">
    <subcellularLocation>
        <location evidence="6">Cytoplasm</location>
    </subcellularLocation>
</comment>
<dbReference type="RefSeq" id="WP_253053230.1">
    <property type="nucleotide sequence ID" value="NZ_JAMXWN010000003.1"/>
</dbReference>
<keyword evidence="5 6" id="KW-0961">Cell wall biogenesis/degradation</keyword>
<accession>A0ABW1WCL0</accession>
<dbReference type="PANTHER" id="PTHR35800:SF1">
    <property type="entry name" value="RNA-BINDING PROTEIN KHPB"/>
    <property type="match status" value="1"/>
</dbReference>
<dbReference type="HAMAP" id="MF_00867">
    <property type="entry name" value="KhpB"/>
    <property type="match status" value="1"/>
</dbReference>
<dbReference type="PROSITE" id="PS51061">
    <property type="entry name" value="R3H"/>
    <property type="match status" value="1"/>
</dbReference>
<keyword evidence="3 6" id="KW-0133">Cell shape</keyword>
<evidence type="ECO:0000256" key="2">
    <source>
        <dbReference type="ARBA" id="ARBA00022884"/>
    </source>
</evidence>
<dbReference type="InterPro" id="IPR001374">
    <property type="entry name" value="R3H_dom"/>
</dbReference>
<evidence type="ECO:0000313" key="8">
    <source>
        <dbReference type="EMBL" id="MFC6385978.1"/>
    </source>
</evidence>
<dbReference type="InterPro" id="IPR036867">
    <property type="entry name" value="R3H_dom_sf"/>
</dbReference>
<gene>
    <name evidence="8" type="primary">jag</name>
    <name evidence="6" type="synonym">eloR</name>
    <name evidence="6" type="synonym">khpB</name>
    <name evidence="8" type="ORF">ACFP7A_05130</name>
</gene>
<comment type="similarity">
    <text evidence="6">Belongs to the KhpB RNA-binding protein family.</text>
</comment>
<dbReference type="SUPFAM" id="SSF82708">
    <property type="entry name" value="R3H domain"/>
    <property type="match status" value="1"/>
</dbReference>
<dbReference type="InterPro" id="IPR038247">
    <property type="entry name" value="Jag_N_dom_sf"/>
</dbReference>
<evidence type="ECO:0000259" key="7">
    <source>
        <dbReference type="PROSITE" id="PS51061"/>
    </source>
</evidence>
<dbReference type="InterPro" id="IPR039247">
    <property type="entry name" value="KhpB"/>
</dbReference>
<dbReference type="Gene3D" id="3.30.1370.50">
    <property type="entry name" value="R3H-like domain"/>
    <property type="match status" value="1"/>
</dbReference>
<sequence length="206" mass="23234">MREVTKYGKTVADAVSIALKELNATVEQVTVQVVEAPRSGFFGIGAKKALVKVMLNKTFFDSGVDYLTEIIKQSGLSVHIQVEERNARVCRCRLVGHDAALLIGKHGKTLNALQFLAERMVNSLSEHHLSFFLDAENYRAARKKALVELAQRIADKTVRSGRPYRFEPMPAFERKIVHHALSRNQKIQTYSKGDEPRRYLIVAPRS</sequence>
<evidence type="ECO:0000256" key="1">
    <source>
        <dbReference type="ARBA" id="ARBA00022490"/>
    </source>
</evidence>
<dbReference type="NCBIfam" id="NF041568">
    <property type="entry name" value="Jag_EloR"/>
    <property type="match status" value="1"/>
</dbReference>
<dbReference type="InterPro" id="IPR038008">
    <property type="entry name" value="Jag_KH"/>
</dbReference>
<evidence type="ECO:0000313" key="9">
    <source>
        <dbReference type="Proteomes" id="UP001596267"/>
    </source>
</evidence>
<reference evidence="9" key="1">
    <citation type="journal article" date="2019" name="Int. J. Syst. Evol. Microbiol.">
        <title>The Global Catalogue of Microorganisms (GCM) 10K type strain sequencing project: providing services to taxonomists for standard genome sequencing and annotation.</title>
        <authorList>
            <consortium name="The Broad Institute Genomics Platform"/>
            <consortium name="The Broad Institute Genome Sequencing Center for Infectious Disease"/>
            <person name="Wu L."/>
            <person name="Ma J."/>
        </authorList>
    </citation>
    <scope>NUCLEOTIDE SEQUENCE [LARGE SCALE GENOMIC DNA]</scope>
    <source>
        <strain evidence="9">CCUG 42001</strain>
    </source>
</reference>
<dbReference type="InterPro" id="IPR034079">
    <property type="entry name" value="R3H_KhpB"/>
</dbReference>
<evidence type="ECO:0000256" key="5">
    <source>
        <dbReference type="ARBA" id="ARBA00023316"/>
    </source>
</evidence>
<keyword evidence="9" id="KW-1185">Reference proteome</keyword>
<dbReference type="Pfam" id="PF01424">
    <property type="entry name" value="R3H"/>
    <property type="match status" value="1"/>
</dbReference>
<dbReference type="InterPro" id="IPR032782">
    <property type="entry name" value="KhpB_N"/>
</dbReference>
<comment type="subunit">
    <text evidence="6">Forms a complex with KhpA.</text>
</comment>
<keyword evidence="4 6" id="KW-0143">Chaperone</keyword>
<dbReference type="Proteomes" id="UP001596267">
    <property type="component" value="Unassembled WGS sequence"/>
</dbReference>
<dbReference type="SMART" id="SM01245">
    <property type="entry name" value="Jag_N"/>
    <property type="match status" value="1"/>
</dbReference>
<dbReference type="InterPro" id="IPR015946">
    <property type="entry name" value="KH_dom-like_a/b"/>
</dbReference>
<keyword evidence="2 6" id="KW-0694">RNA-binding</keyword>
<dbReference type="CDD" id="cd02414">
    <property type="entry name" value="KH-II_Jag"/>
    <property type="match status" value="1"/>
</dbReference>
<protein>
    <recommendedName>
        <fullName evidence="6">RNA-binding protein KhpB</fullName>
    </recommendedName>
    <alternativeName>
        <fullName evidence="6">RNA-binding protein EloR</fullName>
    </alternativeName>
</protein>